<sequence>MHKSTVDPGKLSFDERKRNIDDAIKWLCSEFESLSKQSRDLKIQFTSLQADIECEKKIQRKENRQQLTKTVYEPFKEVDLDSRANKGSKLTSPSGTIRRQLKSRSVLYN</sequence>
<dbReference type="KEGG" id="tad:TRIADDRAFT_61142"/>
<protein>
    <submittedName>
        <fullName evidence="1">Uncharacterized protein</fullName>
    </submittedName>
</protein>
<organism evidence="1 2">
    <name type="scientific">Trichoplax adhaerens</name>
    <name type="common">Trichoplax reptans</name>
    <dbReference type="NCBI Taxonomy" id="10228"/>
    <lineage>
        <taxon>Eukaryota</taxon>
        <taxon>Metazoa</taxon>
        <taxon>Placozoa</taxon>
        <taxon>Uniplacotomia</taxon>
        <taxon>Trichoplacea</taxon>
        <taxon>Trichoplacidae</taxon>
        <taxon>Trichoplax</taxon>
    </lineage>
</organism>
<proteinExistence type="predicted"/>
<accession>B3SA58</accession>
<keyword evidence="2" id="KW-1185">Reference proteome</keyword>
<dbReference type="HOGENOM" id="CLU_2187234_0_0_1"/>
<dbReference type="CTD" id="6758369"/>
<gene>
    <name evidence="1" type="ORF">TRIADDRAFT_61142</name>
</gene>
<evidence type="ECO:0000313" key="2">
    <source>
        <dbReference type="Proteomes" id="UP000009022"/>
    </source>
</evidence>
<dbReference type="GeneID" id="6758369"/>
<dbReference type="EMBL" id="DS985260">
    <property type="protein sequence ID" value="EDV20375.1"/>
    <property type="molecule type" value="Genomic_DNA"/>
</dbReference>
<reference evidence="1 2" key="1">
    <citation type="journal article" date="2008" name="Nature">
        <title>The Trichoplax genome and the nature of placozoans.</title>
        <authorList>
            <person name="Srivastava M."/>
            <person name="Begovic E."/>
            <person name="Chapman J."/>
            <person name="Putnam N.H."/>
            <person name="Hellsten U."/>
            <person name="Kawashima T."/>
            <person name="Kuo A."/>
            <person name="Mitros T."/>
            <person name="Salamov A."/>
            <person name="Carpenter M.L."/>
            <person name="Signorovitch A.Y."/>
            <person name="Moreno M.A."/>
            <person name="Kamm K."/>
            <person name="Grimwood J."/>
            <person name="Schmutz J."/>
            <person name="Shapiro H."/>
            <person name="Grigoriev I.V."/>
            <person name="Buss L.W."/>
            <person name="Schierwater B."/>
            <person name="Dellaporta S.L."/>
            <person name="Rokhsar D.S."/>
        </authorList>
    </citation>
    <scope>NUCLEOTIDE SEQUENCE [LARGE SCALE GENOMIC DNA]</scope>
    <source>
        <strain evidence="1 2">Grell-BS-1999</strain>
    </source>
</reference>
<dbReference type="InParanoid" id="B3SA58"/>
<dbReference type="Proteomes" id="UP000009022">
    <property type="component" value="Unassembled WGS sequence"/>
</dbReference>
<evidence type="ECO:0000313" key="1">
    <source>
        <dbReference type="EMBL" id="EDV20375.1"/>
    </source>
</evidence>
<dbReference type="AlphaFoldDB" id="B3SA58"/>
<name>B3SA58_TRIAD</name>
<dbReference type="RefSeq" id="XP_002117069.1">
    <property type="nucleotide sequence ID" value="XM_002117033.1"/>
</dbReference>